<feature type="repeat" description="ANK" evidence="3">
    <location>
        <begin position="1225"/>
        <end position="1259"/>
    </location>
</feature>
<feature type="domain" description="NACHT" evidence="4">
    <location>
        <begin position="367"/>
        <end position="518"/>
    </location>
</feature>
<dbReference type="InterPro" id="IPR027417">
    <property type="entry name" value="P-loop_NTPase"/>
</dbReference>
<dbReference type="Pfam" id="PF22939">
    <property type="entry name" value="WHD_GPIID"/>
    <property type="match status" value="1"/>
</dbReference>
<feature type="repeat" description="ANK" evidence="3">
    <location>
        <begin position="1017"/>
        <end position="1053"/>
    </location>
</feature>
<feature type="repeat" description="ANK" evidence="3">
    <location>
        <begin position="956"/>
        <end position="983"/>
    </location>
</feature>
<dbReference type="PROSITE" id="PS50837">
    <property type="entry name" value="NACHT"/>
    <property type="match status" value="1"/>
</dbReference>
<dbReference type="RefSeq" id="XP_003720118.1">
    <property type="nucleotide sequence ID" value="XM_003720070.1"/>
</dbReference>
<dbReference type="PANTHER" id="PTHR24178">
    <property type="entry name" value="MOLTING PROTEIN MLT-4"/>
    <property type="match status" value="1"/>
</dbReference>
<evidence type="ECO:0000256" key="3">
    <source>
        <dbReference type="PROSITE-ProRule" id="PRU00023"/>
    </source>
</evidence>
<proteinExistence type="predicted"/>
<dbReference type="Pfam" id="PF24883">
    <property type="entry name" value="NPHP3_N"/>
    <property type="match status" value="1"/>
</dbReference>
<dbReference type="PANTHER" id="PTHR24178:SF41">
    <property type="entry name" value="ANKYRIN-2 ISOFORM X1"/>
    <property type="match status" value="1"/>
</dbReference>
<evidence type="ECO:0000313" key="5">
    <source>
        <dbReference type="EMBL" id="EHA47751.1"/>
    </source>
</evidence>
<dbReference type="SUPFAM" id="SSF52540">
    <property type="entry name" value="P-loop containing nucleoside triphosphate hydrolases"/>
    <property type="match status" value="1"/>
</dbReference>
<dbReference type="PROSITE" id="PS50088">
    <property type="entry name" value="ANK_REPEAT"/>
    <property type="match status" value="11"/>
</dbReference>
<keyword evidence="6" id="KW-1185">Reference proteome</keyword>
<evidence type="ECO:0000313" key="6">
    <source>
        <dbReference type="Proteomes" id="UP000009058"/>
    </source>
</evidence>
<keyword evidence="2 3" id="KW-0040">ANK repeat</keyword>
<dbReference type="Gene3D" id="3.40.50.300">
    <property type="entry name" value="P-loop containing nucleotide triphosphate hydrolases"/>
    <property type="match status" value="1"/>
</dbReference>
<feature type="repeat" description="ANK" evidence="3">
    <location>
        <begin position="1159"/>
        <end position="1191"/>
    </location>
</feature>
<feature type="repeat" description="ANK" evidence="3">
    <location>
        <begin position="984"/>
        <end position="1016"/>
    </location>
</feature>
<dbReference type="SMART" id="SM00248">
    <property type="entry name" value="ANK"/>
    <property type="match status" value="16"/>
</dbReference>
<dbReference type="OrthoDB" id="163438at2759"/>
<feature type="repeat" description="ANK" evidence="3">
    <location>
        <begin position="1293"/>
        <end position="1325"/>
    </location>
</feature>
<evidence type="ECO:0000256" key="2">
    <source>
        <dbReference type="ARBA" id="ARBA00023043"/>
    </source>
</evidence>
<evidence type="ECO:0000259" key="4">
    <source>
        <dbReference type="PROSITE" id="PS50837"/>
    </source>
</evidence>
<dbReference type="eggNOG" id="KOG4177">
    <property type="taxonomic scope" value="Eukaryota"/>
</dbReference>
<dbReference type="HOGENOM" id="CLU_251526_0_0_1"/>
<evidence type="ECO:0000256" key="1">
    <source>
        <dbReference type="ARBA" id="ARBA00022737"/>
    </source>
</evidence>
<feature type="repeat" description="ANK" evidence="3">
    <location>
        <begin position="1326"/>
        <end position="1358"/>
    </location>
</feature>
<feature type="repeat" description="ANK" evidence="3">
    <location>
        <begin position="1192"/>
        <end position="1224"/>
    </location>
</feature>
<dbReference type="Pfam" id="PF12796">
    <property type="entry name" value="Ank_2"/>
    <property type="match status" value="4"/>
</dbReference>
<feature type="repeat" description="ANK" evidence="3">
    <location>
        <begin position="1260"/>
        <end position="1292"/>
    </location>
</feature>
<dbReference type="Gene3D" id="1.25.40.20">
    <property type="entry name" value="Ankyrin repeat-containing domain"/>
    <property type="match status" value="4"/>
</dbReference>
<name>G4NHP1_PYRO7</name>
<protein>
    <recommendedName>
        <fullName evidence="4">NACHT domain-containing protein</fullName>
    </recommendedName>
</protein>
<organism evidence="5 6">
    <name type="scientific">Pyricularia oryzae (strain 70-15 / ATCC MYA-4617 / FGSC 8958)</name>
    <name type="common">Rice blast fungus</name>
    <name type="synonym">Magnaporthe oryzae</name>
    <dbReference type="NCBI Taxonomy" id="242507"/>
    <lineage>
        <taxon>Eukaryota</taxon>
        <taxon>Fungi</taxon>
        <taxon>Dikarya</taxon>
        <taxon>Ascomycota</taxon>
        <taxon>Pezizomycotina</taxon>
        <taxon>Sordariomycetes</taxon>
        <taxon>Sordariomycetidae</taxon>
        <taxon>Magnaporthales</taxon>
        <taxon>Pyriculariaceae</taxon>
        <taxon>Pyricularia</taxon>
    </lineage>
</organism>
<dbReference type="InterPro" id="IPR002110">
    <property type="entry name" value="Ankyrin_rpt"/>
</dbReference>
<dbReference type="EMBL" id="CM001236">
    <property type="protein sequence ID" value="EHA47751.1"/>
    <property type="molecule type" value="Genomic_DNA"/>
</dbReference>
<dbReference type="InParanoid" id="G4NHP1"/>
<dbReference type="PROSITE" id="PS50297">
    <property type="entry name" value="ANK_REP_REGION"/>
    <property type="match status" value="8"/>
</dbReference>
<dbReference type="InterPro" id="IPR036770">
    <property type="entry name" value="Ankyrin_rpt-contain_sf"/>
</dbReference>
<dbReference type="SUPFAM" id="SSF48403">
    <property type="entry name" value="Ankyrin repeat"/>
    <property type="match status" value="2"/>
</dbReference>
<feature type="repeat" description="ANK" evidence="3">
    <location>
        <begin position="1087"/>
        <end position="1119"/>
    </location>
</feature>
<feature type="repeat" description="ANK" evidence="3">
    <location>
        <begin position="1054"/>
        <end position="1086"/>
    </location>
</feature>
<dbReference type="InterPro" id="IPR054471">
    <property type="entry name" value="GPIID_WHD"/>
</dbReference>
<reference evidence="5 6" key="1">
    <citation type="journal article" date="2005" name="Nature">
        <title>The genome sequence of the rice blast fungus Magnaporthe grisea.</title>
        <authorList>
            <person name="Dean R.A."/>
            <person name="Talbot N.J."/>
            <person name="Ebbole D.J."/>
            <person name="Farman M.L."/>
            <person name="Mitchell T.K."/>
            <person name="Orbach M.J."/>
            <person name="Thon M."/>
            <person name="Kulkarni R."/>
            <person name="Xu J.R."/>
            <person name="Pan H."/>
            <person name="Read N.D."/>
            <person name="Lee Y.H."/>
            <person name="Carbone I."/>
            <person name="Brown D."/>
            <person name="Oh Y.Y."/>
            <person name="Donofrio N."/>
            <person name="Jeong J.S."/>
            <person name="Soanes D.M."/>
            <person name="Djonovic S."/>
            <person name="Kolomiets E."/>
            <person name="Rehmeyer C."/>
            <person name="Li W."/>
            <person name="Harding M."/>
            <person name="Kim S."/>
            <person name="Lebrun M.H."/>
            <person name="Bohnert H."/>
            <person name="Coughlan S."/>
            <person name="Butler J."/>
            <person name="Calvo S."/>
            <person name="Ma L.J."/>
            <person name="Nicol R."/>
            <person name="Purcell S."/>
            <person name="Nusbaum C."/>
            <person name="Galagan J.E."/>
            <person name="Birren B.W."/>
        </authorList>
    </citation>
    <scope>NUCLEOTIDE SEQUENCE [LARGE SCALE GENOMIC DNA]</scope>
    <source>
        <strain evidence="6">70-15 / ATCC MYA-4617 / FGSC 8958</strain>
    </source>
</reference>
<sequence length="1447" mass="162755">MADLLSRTWNAVLAWSSWAAPLDRVSGSGKISAESASLDSFSGWSDPTIFIVYAHDNENLGDAKAAVVGRMIRWLQCSRCRVISDRSPLDPLPDALPDNATVRNILDSQFRLLPSSSDRESVAIVILCGSDVLEQYMRHPFTSSYLEKVQEAYKSAHDPRDKIRDVVEAHAGQAGFHHVLTEVAFLDIRKQAQKKDDGIISLALSGDLPSTYLEFYDRCNVVLKLKEEKCISNEHNLFFKLLYHVYPKEGAHSVIKEYEDCYNSIRDHFRQQAPNTMNTAKEIILPSLLSAAERIIENRTAKGRLAGFVNIDAERKLEEDRVRILGMLPPLPYLDRKNRNVIRAEDTCVWATTHPKLQQWQTASSSSVLWLSADPGCGKSVLARHLIDDVFPAASPTATICYFFFRDDFDDQRTLINALRCIVHQLFLQDPTLITQAVIDAFQRNNKLLSSEDGLWDIFLQAAQSNHSQEVLCVLDALDECPAQDRVIFIRQLSQFYRTNSTSRLKFLITSRPYSRIESDFRGMEPNLNTIHLAGENERELKQIEKEIDVVIKVRTRELQQALRLREESYTALLKGLTSVPNRTYLWVTLVLDVVKANIRKTRPAIEAILCELPQSVEAAYEKILSRADSQDGILARNIFQVILAATRPFSVLEMSRALAINGASKNEEQVQNETEDEFREVIRQLCGLFVIIVDSKVYFLHQTAKEFLLQKRAAVSPHRPITQRDSQWRHSLSLEDCHLFLGKICVLCLLLQPKESPSEDPSTGDASHTLVNYARADWKWTFHLRAAGSIHAVLSQAARLCVKLTEIKPEDGTILPRIAYSRNMNPDNWEKSVIKTAQITPLIIASAHGLAAIVKLLIAERPEDILKTDKAYGRNAIGWALAQGRTDVAQVFFTEVEWGTVFRALQADGWYTITPALLCFNGRHEAIAKLLVEKVTERENWLMDQERLFTKGRLLHNAAACGLVNIMHILIERGENVDAKDSSMATALHWAARSGATDSAKLLLDLGARINARDQNGATPIHWAAAESPMGNNCSLVQLLVNRKASLYPKNNNGEAPLFLAVRRGWTECAELLLDRGAVVDAQNDKGDTPLFLAVRHGWIEIVQLLLNRNAMVNVISQDGLTPLQELFQPGKTWNSITSEIFVLLLDRGALVNCKDSNGDTAMHWAAINGYQKALKLLLNRGEAVDPRNNYGSTPLFLAQTNRDAGVTRLLLDAGAQVNAVNTFGWTPLHEAIRSRNSELDRVILLLEQGALIDYQDYLGDAPLHLAVAIKWEMGARLLLDRGAQVDLQNKNGLTPLHLAAERTLEEEARLLLDRGAQVDLQNKKGLTPLHLAVVRQWEKGVQLFSNRGAQKDLQTNDGLTPLHLATVQKPKRDRSMFRMLKEKLHFIGQLGVIGKKVFGCFWAKTHKLKFKMSTGTPHWIVQLRMVGKKGFDYFWPQLKKESVDV</sequence>
<dbReference type="InterPro" id="IPR056884">
    <property type="entry name" value="NPHP3-like_N"/>
</dbReference>
<dbReference type="SMR" id="G4NHP1"/>
<dbReference type="Proteomes" id="UP000009058">
    <property type="component" value="Chromosome 6"/>
</dbReference>
<dbReference type="InterPro" id="IPR007111">
    <property type="entry name" value="NACHT_NTPase"/>
</dbReference>
<dbReference type="OMA" id="ECEPDGR"/>
<dbReference type="KEGG" id="mgr:MGG_12047"/>
<dbReference type="Pfam" id="PF00023">
    <property type="entry name" value="Ank"/>
    <property type="match status" value="1"/>
</dbReference>
<dbReference type="VEuPathDB" id="FungiDB:MGG_12047"/>
<accession>G4NHP1</accession>
<keyword evidence="1" id="KW-0677">Repeat</keyword>
<dbReference type="GeneID" id="2677412"/>
<gene>
    <name evidence="5" type="ORF">MGG_12047</name>
</gene>
<reference key="2">
    <citation type="submission" date="2011-05" db="EMBL/GenBank/DDBJ databases">
        <title>The Genome Sequence of Magnaporthe oryzae 70-15.</title>
        <authorList>
            <consortium name="The Broad Institute Genome Sequencing Platform"/>
            <person name="Ma L.-J."/>
            <person name="Dead R."/>
            <person name="Young S.K."/>
            <person name="Zeng Q."/>
            <person name="Gargeya S."/>
            <person name="Fitzgerald M."/>
            <person name="Haas B."/>
            <person name="Abouelleil A."/>
            <person name="Alvarado L."/>
            <person name="Arachchi H.M."/>
            <person name="Berlin A."/>
            <person name="Brown A."/>
            <person name="Chapman S.B."/>
            <person name="Chen Z."/>
            <person name="Dunbar C."/>
            <person name="Freedman E."/>
            <person name="Gearin G."/>
            <person name="Gellesch M."/>
            <person name="Goldberg J."/>
            <person name="Griggs A."/>
            <person name="Gujja S."/>
            <person name="Heiman D."/>
            <person name="Howarth C."/>
            <person name="Larson L."/>
            <person name="Lui A."/>
            <person name="MacDonald P.J.P."/>
            <person name="Mehta T."/>
            <person name="Montmayeur A."/>
            <person name="Murphy C."/>
            <person name="Neiman D."/>
            <person name="Pearson M."/>
            <person name="Priest M."/>
            <person name="Roberts A."/>
            <person name="Saif S."/>
            <person name="Shea T."/>
            <person name="Shenoy N."/>
            <person name="Sisk P."/>
            <person name="Stolte C."/>
            <person name="Sykes S."/>
            <person name="Yandava C."/>
            <person name="Wortman J."/>
            <person name="Nusbaum C."/>
            <person name="Birren B."/>
        </authorList>
    </citation>
    <scope>NUCLEOTIDE SEQUENCE</scope>
    <source>
        <strain>70-15</strain>
    </source>
</reference>